<dbReference type="EMBL" id="FXTE01000007">
    <property type="protein sequence ID" value="SMO74564.1"/>
    <property type="molecule type" value="Genomic_DNA"/>
</dbReference>
<dbReference type="Proteomes" id="UP000319555">
    <property type="component" value="Unassembled WGS sequence"/>
</dbReference>
<accession>A0A521DS90</accession>
<dbReference type="RefSeq" id="WP_142637846.1">
    <property type="nucleotide sequence ID" value="NZ_CANLVA010000006.1"/>
</dbReference>
<gene>
    <name evidence="2" type="ORF">SAMN06265380_107128</name>
</gene>
<evidence type="ECO:0000256" key="1">
    <source>
        <dbReference type="SAM" id="SignalP"/>
    </source>
</evidence>
<sequence>MIRTTALALLALLSATSAFATVGLYCEAPDGSGAVFDVGLGTVPGLAVVSATIHADGKHWSLTEVDGAIPIIVAQGADVDMRTVIDFADPEYSRIVASVRLITAVEGDESVTVGTLTIPEIGAFPLVCEGP</sequence>
<evidence type="ECO:0000313" key="3">
    <source>
        <dbReference type="Proteomes" id="UP000319555"/>
    </source>
</evidence>
<keyword evidence="3" id="KW-1185">Reference proteome</keyword>
<feature type="signal peptide" evidence="1">
    <location>
        <begin position="1"/>
        <end position="20"/>
    </location>
</feature>
<evidence type="ECO:0000313" key="2">
    <source>
        <dbReference type="EMBL" id="SMO74564.1"/>
    </source>
</evidence>
<feature type="chain" id="PRO_5021799417" evidence="1">
    <location>
        <begin position="21"/>
        <end position="131"/>
    </location>
</feature>
<protein>
    <submittedName>
        <fullName evidence="2">Uncharacterized protein</fullName>
    </submittedName>
</protein>
<keyword evidence="1" id="KW-0732">Signal</keyword>
<dbReference type="OrthoDB" id="7949901at2"/>
<name>A0A521DS90_9RHOB</name>
<proteinExistence type="predicted"/>
<reference evidence="2 3" key="1">
    <citation type="submission" date="2017-05" db="EMBL/GenBank/DDBJ databases">
        <authorList>
            <person name="Varghese N."/>
            <person name="Submissions S."/>
        </authorList>
    </citation>
    <scope>NUCLEOTIDE SEQUENCE [LARGE SCALE GENOMIC DNA]</scope>
    <source>
        <strain evidence="2 3">DSM 28009</strain>
    </source>
</reference>
<organism evidence="2 3">
    <name type="scientific">Ruegeria faecimaris</name>
    <dbReference type="NCBI Taxonomy" id="686389"/>
    <lineage>
        <taxon>Bacteria</taxon>
        <taxon>Pseudomonadati</taxon>
        <taxon>Pseudomonadota</taxon>
        <taxon>Alphaproteobacteria</taxon>
        <taxon>Rhodobacterales</taxon>
        <taxon>Roseobacteraceae</taxon>
        <taxon>Ruegeria</taxon>
    </lineage>
</organism>
<dbReference type="AlphaFoldDB" id="A0A521DS90"/>